<evidence type="ECO:0000313" key="1">
    <source>
        <dbReference type="EMBL" id="KAF5776558.1"/>
    </source>
</evidence>
<dbReference type="Proteomes" id="UP000215914">
    <property type="component" value="Unassembled WGS sequence"/>
</dbReference>
<proteinExistence type="predicted"/>
<gene>
    <name evidence="1" type="ORF">HanXRQr2_Chr12g0525591</name>
</gene>
<comment type="caution">
    <text evidence="1">The sequence shown here is derived from an EMBL/GenBank/DDBJ whole genome shotgun (WGS) entry which is preliminary data.</text>
</comment>
<reference evidence="1" key="1">
    <citation type="journal article" date="2017" name="Nature">
        <title>The sunflower genome provides insights into oil metabolism, flowering and Asterid evolution.</title>
        <authorList>
            <person name="Badouin H."/>
            <person name="Gouzy J."/>
            <person name="Grassa C.J."/>
            <person name="Murat F."/>
            <person name="Staton S.E."/>
            <person name="Cottret L."/>
            <person name="Lelandais-Briere C."/>
            <person name="Owens G.L."/>
            <person name="Carrere S."/>
            <person name="Mayjonade B."/>
            <person name="Legrand L."/>
            <person name="Gill N."/>
            <person name="Kane N.C."/>
            <person name="Bowers J.E."/>
            <person name="Hubner S."/>
            <person name="Bellec A."/>
            <person name="Berard A."/>
            <person name="Berges H."/>
            <person name="Blanchet N."/>
            <person name="Boniface M.C."/>
            <person name="Brunel D."/>
            <person name="Catrice O."/>
            <person name="Chaidir N."/>
            <person name="Claudel C."/>
            <person name="Donnadieu C."/>
            <person name="Faraut T."/>
            <person name="Fievet G."/>
            <person name="Helmstetter N."/>
            <person name="King M."/>
            <person name="Knapp S.J."/>
            <person name="Lai Z."/>
            <person name="Le Paslier M.C."/>
            <person name="Lippi Y."/>
            <person name="Lorenzon L."/>
            <person name="Mandel J.R."/>
            <person name="Marage G."/>
            <person name="Marchand G."/>
            <person name="Marquand E."/>
            <person name="Bret-Mestries E."/>
            <person name="Morien E."/>
            <person name="Nambeesan S."/>
            <person name="Nguyen T."/>
            <person name="Pegot-Espagnet P."/>
            <person name="Pouilly N."/>
            <person name="Raftis F."/>
            <person name="Sallet E."/>
            <person name="Schiex T."/>
            <person name="Thomas J."/>
            <person name="Vandecasteele C."/>
            <person name="Vares D."/>
            <person name="Vear F."/>
            <person name="Vautrin S."/>
            <person name="Crespi M."/>
            <person name="Mangin B."/>
            <person name="Burke J.M."/>
            <person name="Salse J."/>
            <person name="Munos S."/>
            <person name="Vincourt P."/>
            <person name="Rieseberg L.H."/>
            <person name="Langlade N.B."/>
        </authorList>
    </citation>
    <scope>NUCLEOTIDE SEQUENCE</scope>
    <source>
        <tissue evidence="1">Leaves</tissue>
    </source>
</reference>
<sequence length="90" mass="10195">MGIWRRGVVVGRTCGRKRVKKMIMSTENRHGRSIERKLRRLQNMIPGSAGAAGQVVDTDALFQRIAVYICLLESRVKLLQNVYALFGPHD</sequence>
<protein>
    <submittedName>
        <fullName evidence="1">Uncharacterized protein</fullName>
    </submittedName>
</protein>
<evidence type="ECO:0000313" key="2">
    <source>
        <dbReference type="Proteomes" id="UP000215914"/>
    </source>
</evidence>
<dbReference type="Gramene" id="mRNA:HanXRQr2_Chr12g0525591">
    <property type="protein sequence ID" value="CDS:HanXRQr2_Chr12g0525591.1"/>
    <property type="gene ID" value="HanXRQr2_Chr12g0525591"/>
</dbReference>
<name>A0A9K3EP05_HELAN</name>
<reference evidence="1" key="2">
    <citation type="submission" date="2020-06" db="EMBL/GenBank/DDBJ databases">
        <title>Helianthus annuus Genome sequencing and assembly Release 2.</title>
        <authorList>
            <person name="Gouzy J."/>
            <person name="Langlade N."/>
            <person name="Munos S."/>
        </authorList>
    </citation>
    <scope>NUCLEOTIDE SEQUENCE</scope>
    <source>
        <tissue evidence="1">Leaves</tissue>
    </source>
</reference>
<organism evidence="1 2">
    <name type="scientific">Helianthus annuus</name>
    <name type="common">Common sunflower</name>
    <dbReference type="NCBI Taxonomy" id="4232"/>
    <lineage>
        <taxon>Eukaryota</taxon>
        <taxon>Viridiplantae</taxon>
        <taxon>Streptophyta</taxon>
        <taxon>Embryophyta</taxon>
        <taxon>Tracheophyta</taxon>
        <taxon>Spermatophyta</taxon>
        <taxon>Magnoliopsida</taxon>
        <taxon>eudicotyledons</taxon>
        <taxon>Gunneridae</taxon>
        <taxon>Pentapetalae</taxon>
        <taxon>asterids</taxon>
        <taxon>campanulids</taxon>
        <taxon>Asterales</taxon>
        <taxon>Asteraceae</taxon>
        <taxon>Asteroideae</taxon>
        <taxon>Heliantheae alliance</taxon>
        <taxon>Heliantheae</taxon>
        <taxon>Helianthus</taxon>
    </lineage>
</organism>
<keyword evidence="2" id="KW-1185">Reference proteome</keyword>
<dbReference type="EMBL" id="MNCJ02000327">
    <property type="protein sequence ID" value="KAF5776558.1"/>
    <property type="molecule type" value="Genomic_DNA"/>
</dbReference>
<accession>A0A9K3EP05</accession>
<dbReference type="AlphaFoldDB" id="A0A9K3EP05"/>